<dbReference type="PANTHER" id="PTHR21087">
    <property type="entry name" value="SHIKIMATE KINASE"/>
    <property type="match status" value="1"/>
</dbReference>
<dbReference type="EC" id="2.7.1.71" evidence="3 11"/>
<keyword evidence="5 11" id="KW-0808">Transferase</keyword>
<evidence type="ECO:0000256" key="3">
    <source>
        <dbReference type="ARBA" id="ARBA00012154"/>
    </source>
</evidence>
<evidence type="ECO:0000256" key="11">
    <source>
        <dbReference type="HAMAP-Rule" id="MF_00109"/>
    </source>
</evidence>
<protein>
    <recommendedName>
        <fullName evidence="3 11">Shikimate kinase</fullName>
        <shortName evidence="11">SK</shortName>
        <ecNumber evidence="3 11">2.7.1.71</ecNumber>
    </recommendedName>
</protein>
<comment type="caution">
    <text evidence="11">Lacks conserved residue(s) required for the propagation of feature annotation.</text>
</comment>
<comment type="function">
    <text evidence="11">Catalyzes the specific phosphorylation of the 3-hydroxyl group of shikimic acid using ATP as a cosubstrate.</text>
</comment>
<feature type="binding site" evidence="11">
    <location>
        <position position="137"/>
    </location>
    <ligand>
        <name>substrate</name>
    </ligand>
</feature>
<dbReference type="InterPro" id="IPR027417">
    <property type="entry name" value="P-loop_NTPase"/>
</dbReference>
<comment type="caution">
    <text evidence="12">The sequence shown here is derived from an EMBL/GenBank/DDBJ whole genome shotgun (WGS) entry which is preliminary data.</text>
</comment>
<comment type="subunit">
    <text evidence="11">Monomer.</text>
</comment>
<keyword evidence="8 11" id="KW-0067">ATP-binding</keyword>
<dbReference type="GO" id="GO:0009423">
    <property type="term" value="P:chorismate biosynthetic process"/>
    <property type="evidence" value="ECO:0007669"/>
    <property type="project" value="UniProtKB-UniRule"/>
</dbReference>
<dbReference type="Gene3D" id="3.40.50.300">
    <property type="entry name" value="P-loop containing nucleotide triphosphate hydrolases"/>
    <property type="match status" value="1"/>
</dbReference>
<keyword evidence="6 11" id="KW-0547">Nucleotide-binding</keyword>
<feature type="binding site" evidence="11">
    <location>
        <position position="118"/>
    </location>
    <ligand>
        <name>ATP</name>
        <dbReference type="ChEBI" id="CHEBI:30616"/>
    </ligand>
</feature>
<dbReference type="PROSITE" id="PS01128">
    <property type="entry name" value="SHIKIMATE_KINASE"/>
    <property type="match status" value="1"/>
</dbReference>
<evidence type="ECO:0000256" key="2">
    <source>
        <dbReference type="ARBA" id="ARBA00006997"/>
    </source>
</evidence>
<comment type="catalytic activity">
    <reaction evidence="10 11">
        <text>shikimate + ATP = 3-phosphoshikimate + ADP + H(+)</text>
        <dbReference type="Rhea" id="RHEA:13121"/>
        <dbReference type="ChEBI" id="CHEBI:15378"/>
        <dbReference type="ChEBI" id="CHEBI:30616"/>
        <dbReference type="ChEBI" id="CHEBI:36208"/>
        <dbReference type="ChEBI" id="CHEBI:145989"/>
        <dbReference type="ChEBI" id="CHEBI:456216"/>
        <dbReference type="EC" id="2.7.1.71"/>
    </reaction>
</comment>
<dbReference type="HAMAP" id="MF_00109">
    <property type="entry name" value="Shikimate_kinase"/>
    <property type="match status" value="1"/>
</dbReference>
<keyword evidence="4 11" id="KW-0028">Amino-acid biosynthesis</keyword>
<comment type="subcellular location">
    <subcellularLocation>
        <location evidence="11">Cytoplasm</location>
    </subcellularLocation>
</comment>
<feature type="binding site" evidence="11">
    <location>
        <position position="80"/>
    </location>
    <ligand>
        <name>substrate</name>
    </ligand>
</feature>
<evidence type="ECO:0000256" key="10">
    <source>
        <dbReference type="ARBA" id="ARBA00048567"/>
    </source>
</evidence>
<reference evidence="12" key="1">
    <citation type="submission" date="2022-07" db="EMBL/GenBank/DDBJ databases">
        <title>Enhanced cultured diversity of the mouse gut microbiota enables custom-made synthetic communities.</title>
        <authorList>
            <person name="Afrizal A."/>
        </authorList>
    </citation>
    <scope>NUCLEOTIDE SEQUENCE</scope>
    <source>
        <strain evidence="12">DSM 28593</strain>
    </source>
</reference>
<dbReference type="GO" id="GO:0009073">
    <property type="term" value="P:aromatic amino acid family biosynthetic process"/>
    <property type="evidence" value="ECO:0007669"/>
    <property type="project" value="UniProtKB-KW"/>
</dbReference>
<evidence type="ECO:0000256" key="9">
    <source>
        <dbReference type="ARBA" id="ARBA00023141"/>
    </source>
</evidence>
<accession>A0AAE3HEG8</accession>
<dbReference type="Pfam" id="PF01202">
    <property type="entry name" value="SKI"/>
    <property type="match status" value="1"/>
</dbReference>
<dbReference type="SUPFAM" id="SSF52540">
    <property type="entry name" value="P-loop containing nucleoside triphosphate hydrolases"/>
    <property type="match status" value="1"/>
</dbReference>
<feature type="binding site" evidence="11">
    <location>
        <position position="34"/>
    </location>
    <ligand>
        <name>substrate</name>
    </ligand>
</feature>
<evidence type="ECO:0000313" key="12">
    <source>
        <dbReference type="EMBL" id="MCR1897982.1"/>
    </source>
</evidence>
<dbReference type="InterPro" id="IPR000623">
    <property type="entry name" value="Shikimate_kinase/TSH1"/>
</dbReference>
<dbReference type="EMBL" id="JANKAS010000002">
    <property type="protein sequence ID" value="MCR1897982.1"/>
    <property type="molecule type" value="Genomic_DNA"/>
</dbReference>
<organism evidence="12 13">
    <name type="scientific">Irregularibacter muris</name>
    <dbReference type="NCBI Taxonomy" id="1796619"/>
    <lineage>
        <taxon>Bacteria</taxon>
        <taxon>Bacillati</taxon>
        <taxon>Bacillota</taxon>
        <taxon>Clostridia</taxon>
        <taxon>Eubacteriales</taxon>
        <taxon>Eubacteriaceae</taxon>
        <taxon>Irregularibacter</taxon>
    </lineage>
</organism>
<keyword evidence="13" id="KW-1185">Reference proteome</keyword>
<feature type="binding site" evidence="11">
    <location>
        <begin position="12"/>
        <end position="17"/>
    </location>
    <ligand>
        <name>ATP</name>
        <dbReference type="ChEBI" id="CHEBI:30616"/>
    </ligand>
</feature>
<dbReference type="AlphaFoldDB" id="A0AAE3HEG8"/>
<feature type="binding site" evidence="11">
    <location>
        <position position="58"/>
    </location>
    <ligand>
        <name>substrate</name>
    </ligand>
</feature>
<dbReference type="GO" id="GO:0008652">
    <property type="term" value="P:amino acid biosynthetic process"/>
    <property type="evidence" value="ECO:0007669"/>
    <property type="project" value="UniProtKB-KW"/>
</dbReference>
<dbReference type="InterPro" id="IPR023000">
    <property type="entry name" value="Shikimate_kinase_CS"/>
</dbReference>
<comment type="cofactor">
    <cofactor evidence="11">
        <name>Mg(2+)</name>
        <dbReference type="ChEBI" id="CHEBI:18420"/>
    </cofactor>
    <text evidence="11">Binds 1 Mg(2+) ion per subunit.</text>
</comment>
<gene>
    <name evidence="11" type="primary">aroK</name>
    <name evidence="12" type="ORF">NSA47_03135</name>
</gene>
<evidence type="ECO:0000313" key="13">
    <source>
        <dbReference type="Proteomes" id="UP001205748"/>
    </source>
</evidence>
<evidence type="ECO:0000256" key="4">
    <source>
        <dbReference type="ARBA" id="ARBA00022605"/>
    </source>
</evidence>
<keyword evidence="7 11" id="KW-0418">Kinase</keyword>
<comment type="similarity">
    <text evidence="2 11">Belongs to the shikimate kinase family.</text>
</comment>
<dbReference type="Proteomes" id="UP001205748">
    <property type="component" value="Unassembled WGS sequence"/>
</dbReference>
<evidence type="ECO:0000256" key="6">
    <source>
        <dbReference type="ARBA" id="ARBA00022741"/>
    </source>
</evidence>
<keyword evidence="11" id="KW-0963">Cytoplasm</keyword>
<dbReference type="GO" id="GO:0005524">
    <property type="term" value="F:ATP binding"/>
    <property type="evidence" value="ECO:0007669"/>
    <property type="project" value="UniProtKB-UniRule"/>
</dbReference>
<comment type="pathway">
    <text evidence="1 11">Metabolic intermediate biosynthesis; chorismate biosynthesis; chorismate from D-erythrose 4-phosphate and phosphoenolpyruvate: step 5/7.</text>
</comment>
<dbReference type="PRINTS" id="PR01100">
    <property type="entry name" value="SHIKIMTKNASE"/>
</dbReference>
<dbReference type="GO" id="GO:0000287">
    <property type="term" value="F:magnesium ion binding"/>
    <property type="evidence" value="ECO:0007669"/>
    <property type="project" value="UniProtKB-UniRule"/>
</dbReference>
<feature type="binding site" evidence="11">
    <location>
        <position position="16"/>
    </location>
    <ligand>
        <name>Mg(2+)</name>
        <dbReference type="ChEBI" id="CHEBI:18420"/>
    </ligand>
</feature>
<sequence>MKSNISLIGFMGTGKSAIGRNIARELGYKFLDTDRYIEEFMGMTIAEIFTTMGEKSFRELENQMLKKIITKKNCVIATGGGIVLSKENRDLLKHTTFVVCLKATSKTIYYRTKRKSNRPLLGTQKPLKKINELLKQRKGLYDFGDITLYTDNFKINELTKMIIHQYNRYSIKDKTKNKSNEKE</sequence>
<evidence type="ECO:0000256" key="5">
    <source>
        <dbReference type="ARBA" id="ARBA00022679"/>
    </source>
</evidence>
<keyword evidence="9 11" id="KW-0057">Aromatic amino acid biosynthesis</keyword>
<evidence type="ECO:0000256" key="1">
    <source>
        <dbReference type="ARBA" id="ARBA00004842"/>
    </source>
</evidence>
<dbReference type="CDD" id="cd00464">
    <property type="entry name" value="SK"/>
    <property type="match status" value="1"/>
</dbReference>
<name>A0AAE3HEG8_9FIRM</name>
<evidence type="ECO:0000256" key="7">
    <source>
        <dbReference type="ARBA" id="ARBA00022777"/>
    </source>
</evidence>
<dbReference type="GO" id="GO:0004765">
    <property type="term" value="F:shikimate kinase activity"/>
    <property type="evidence" value="ECO:0007669"/>
    <property type="project" value="UniProtKB-UniRule"/>
</dbReference>
<evidence type="ECO:0000256" key="8">
    <source>
        <dbReference type="ARBA" id="ARBA00022840"/>
    </source>
</evidence>
<dbReference type="InterPro" id="IPR031322">
    <property type="entry name" value="Shikimate/glucono_kinase"/>
</dbReference>
<keyword evidence="11" id="KW-0479">Metal-binding</keyword>
<dbReference type="RefSeq" id="WP_257529447.1">
    <property type="nucleotide sequence ID" value="NZ_JANKAS010000002.1"/>
</dbReference>
<dbReference type="PANTHER" id="PTHR21087:SF16">
    <property type="entry name" value="SHIKIMATE KINASE 1, CHLOROPLASTIC"/>
    <property type="match status" value="1"/>
</dbReference>
<keyword evidence="11" id="KW-0460">Magnesium</keyword>
<proteinExistence type="inferred from homology"/>
<dbReference type="GO" id="GO:0005829">
    <property type="term" value="C:cytosol"/>
    <property type="evidence" value="ECO:0007669"/>
    <property type="project" value="TreeGrafter"/>
</dbReference>